<evidence type="ECO:0000313" key="1">
    <source>
        <dbReference type="EMBL" id="OMJ82662.1"/>
    </source>
</evidence>
<dbReference type="Proteomes" id="UP000187209">
    <property type="component" value="Unassembled WGS sequence"/>
</dbReference>
<sequence length="757" mass="87145">MQLVSTIIIIGGVAILAFLGFNSGGDDDSEESGISKVCNFTSDPTLPEVKEYPKKLSLLDDEMQVWPLQLACKPESFGYSIEEGNSIFEDVDFPSCKKLYPGKHAAKIDLVQNVFIMNCSGKYVLGPNEESFGKQEFTTPLTKYIKPVPLSNEEYAISTCSSDSEGFFEIVDYVNRVKPKSLTRAKKTLQYEPINIAMVVLDSVSRRSFYRKLNKTVSYLNNLDENVFDFKIHNVMGEYSAESFMPTFFGDLAFSRLDDDEMEGDKFYEKSIWKFMHERGFVTYMASDCCGNDLSAFIGSSPKVDHKIGSFYCAGEKYYNFHNNAKKQRCIGQKNAHKYMLDYLLDFSENYKEVSRFSYVHLNTAHEGSGTVIKTLDDDLVDFLTKLMNRKEKTVLFLMGDHGMRYGSWFTKMDGSHEHRLPLLIMYQSKEMERTQPDSPIFLRHNMNRLTSKFDLHTTLVDLAGKSFFPKNSFNQSKCSTSHRYETYNLFQEAIPDNRTCTDVGIPLFWCACMPFEENPDLIDTEESYSLVDEIILKLNEYTISPINTERTICQKLFRDKILSVSSQSSGIEHYHKFKFNTSQSEKAMFEALVLISDTKIRKRLRDGFGSNAYYFDDKQYMKIMYIKRLDAYAGVCKDLSDMKGIDPMFCICQDIDKIKENEPVIVQELYDKHKVIVSNLTCEQACSELKLDCDEFAVDLYRHCRDVDKGVCQECEETKGLSFPEYFEGKCKLSDYNTFSCTEERDMEALCFCKKI</sequence>
<dbReference type="PANTHER" id="PTHR10974">
    <property type="entry name" value="FI08016P-RELATED"/>
    <property type="match status" value="1"/>
</dbReference>
<name>A0A1R2C0W4_9CILI</name>
<dbReference type="PANTHER" id="PTHR10974:SF1">
    <property type="entry name" value="FI08016P-RELATED"/>
    <property type="match status" value="1"/>
</dbReference>
<dbReference type="Pfam" id="PF02995">
    <property type="entry name" value="DUF229"/>
    <property type="match status" value="1"/>
</dbReference>
<dbReference type="SUPFAM" id="SSF53649">
    <property type="entry name" value="Alkaline phosphatase-like"/>
    <property type="match status" value="1"/>
</dbReference>
<keyword evidence="2" id="KW-1185">Reference proteome</keyword>
<dbReference type="InterPro" id="IPR017850">
    <property type="entry name" value="Alkaline_phosphatase_core_sf"/>
</dbReference>
<dbReference type="Gene3D" id="3.40.720.10">
    <property type="entry name" value="Alkaline Phosphatase, subunit A"/>
    <property type="match status" value="2"/>
</dbReference>
<proteinExistence type="predicted"/>
<accession>A0A1R2C0W4</accession>
<dbReference type="AlphaFoldDB" id="A0A1R2C0W4"/>
<protein>
    <submittedName>
        <fullName evidence="1">Uncharacterized protein</fullName>
    </submittedName>
</protein>
<evidence type="ECO:0000313" key="2">
    <source>
        <dbReference type="Proteomes" id="UP000187209"/>
    </source>
</evidence>
<dbReference type="GO" id="GO:0005615">
    <property type="term" value="C:extracellular space"/>
    <property type="evidence" value="ECO:0007669"/>
    <property type="project" value="TreeGrafter"/>
</dbReference>
<organism evidence="1 2">
    <name type="scientific">Stentor coeruleus</name>
    <dbReference type="NCBI Taxonomy" id="5963"/>
    <lineage>
        <taxon>Eukaryota</taxon>
        <taxon>Sar</taxon>
        <taxon>Alveolata</taxon>
        <taxon>Ciliophora</taxon>
        <taxon>Postciliodesmatophora</taxon>
        <taxon>Heterotrichea</taxon>
        <taxon>Heterotrichida</taxon>
        <taxon>Stentoridae</taxon>
        <taxon>Stentor</taxon>
    </lineage>
</organism>
<comment type="caution">
    <text evidence="1">The sequence shown here is derived from an EMBL/GenBank/DDBJ whole genome shotgun (WGS) entry which is preliminary data.</text>
</comment>
<dbReference type="OrthoDB" id="413313at2759"/>
<dbReference type="InterPro" id="IPR004245">
    <property type="entry name" value="DUF229"/>
</dbReference>
<gene>
    <name evidence="1" type="ORF">SteCoe_16585</name>
</gene>
<reference evidence="1 2" key="1">
    <citation type="submission" date="2016-11" db="EMBL/GenBank/DDBJ databases">
        <title>The macronuclear genome of Stentor coeruleus: a giant cell with tiny introns.</title>
        <authorList>
            <person name="Slabodnick M."/>
            <person name="Ruby J.G."/>
            <person name="Reiff S.B."/>
            <person name="Swart E.C."/>
            <person name="Gosai S."/>
            <person name="Prabakaran S."/>
            <person name="Witkowska E."/>
            <person name="Larue G.E."/>
            <person name="Fisher S."/>
            <person name="Freeman R.M."/>
            <person name="Gunawardena J."/>
            <person name="Chu W."/>
            <person name="Stover N.A."/>
            <person name="Gregory B.D."/>
            <person name="Nowacki M."/>
            <person name="Derisi J."/>
            <person name="Roy S.W."/>
            <person name="Marshall W.F."/>
            <person name="Sood P."/>
        </authorList>
    </citation>
    <scope>NUCLEOTIDE SEQUENCE [LARGE SCALE GENOMIC DNA]</scope>
    <source>
        <strain evidence="1">WM001</strain>
    </source>
</reference>
<dbReference type="EMBL" id="MPUH01000332">
    <property type="protein sequence ID" value="OMJ82662.1"/>
    <property type="molecule type" value="Genomic_DNA"/>
</dbReference>